<dbReference type="PANTHER" id="PTHR11695:SF645">
    <property type="entry name" value="RETICULON-4-INTERACTING PROTEIN 1, MITOCHONDRIAL-LIKE PROTEIN"/>
    <property type="match status" value="1"/>
</dbReference>
<evidence type="ECO:0000313" key="4">
    <source>
        <dbReference type="Proteomes" id="UP001153620"/>
    </source>
</evidence>
<dbReference type="AlphaFoldDB" id="A0A9P0IL38"/>
<dbReference type="GO" id="GO:0016491">
    <property type="term" value="F:oxidoreductase activity"/>
    <property type="evidence" value="ECO:0007669"/>
    <property type="project" value="InterPro"/>
</dbReference>
<dbReference type="FunFam" id="3.40.50.720:FF:000906">
    <property type="entry name" value="Alcohol dehydrogenase"/>
    <property type="match status" value="1"/>
</dbReference>
<gene>
    <name evidence="3" type="ORF">CHIRRI_LOCUS938</name>
</gene>
<dbReference type="InterPro" id="IPR050700">
    <property type="entry name" value="YIM1/Zinc_Alcohol_DH_Fams"/>
</dbReference>
<dbReference type="OrthoDB" id="5976022at2759"/>
<evidence type="ECO:0000256" key="1">
    <source>
        <dbReference type="SAM" id="Phobius"/>
    </source>
</evidence>
<dbReference type="InterPro" id="IPR020843">
    <property type="entry name" value="ER"/>
</dbReference>
<sequence length="440" mass="49150">MVFLFQYCSFKFSYKIEITARTTFSIIFNLLTITKMIFYFLVARNNTYFVLVGLGTGCMFGCMFGVWLARKTIANPIMKSVACVSYYGSDNVTLCKTNLPHLRSSSDILVRVRAAAITRLDVEISHGYGKILRRIIQSYNSGSPEMPLVVGRSCSGVVENVGKDSKSGLEIGDEVWLASNFYEIGLASQLVVAHESRIGRKPVLIGFEGAASLPYDGCMALIALKKAKLSENSSIGKKVLIQDGCSAVGCILTQLIKKWGGYVVVTCHQRSAPVVNALGADEIITFSNDSFETNFYEKSIEQSTFMNELLSRQVKYDVVFITTRLNYSTKFIERFLTPHGTIVHAVESIMPSDEYGIFMRMMFKIYVTLKRMGTTVFGVEPKWADEPHLCHNNLDILAGYINDEILNTVVDQVYNPQEAERAVAHVISEKRIGSTIITFR</sequence>
<accession>A0A9P0IL38</accession>
<dbReference type="Gene3D" id="3.40.50.720">
    <property type="entry name" value="NAD(P)-binding Rossmann-like Domain"/>
    <property type="match status" value="1"/>
</dbReference>
<keyword evidence="1" id="KW-1133">Transmembrane helix</keyword>
<keyword evidence="4" id="KW-1185">Reference proteome</keyword>
<feature type="domain" description="Enoyl reductase (ER)" evidence="2">
    <location>
        <begin position="88"/>
        <end position="437"/>
    </location>
</feature>
<dbReference type="InterPro" id="IPR036291">
    <property type="entry name" value="NAD(P)-bd_dom_sf"/>
</dbReference>
<dbReference type="InterPro" id="IPR011032">
    <property type="entry name" value="GroES-like_sf"/>
</dbReference>
<dbReference type="InterPro" id="IPR013154">
    <property type="entry name" value="ADH-like_N"/>
</dbReference>
<reference evidence="3" key="1">
    <citation type="submission" date="2022-01" db="EMBL/GenBank/DDBJ databases">
        <authorList>
            <person name="King R."/>
        </authorList>
    </citation>
    <scope>NUCLEOTIDE SEQUENCE</scope>
</reference>
<protein>
    <recommendedName>
        <fullName evidence="2">Enoyl reductase (ER) domain-containing protein</fullName>
    </recommendedName>
</protein>
<evidence type="ECO:0000259" key="2">
    <source>
        <dbReference type="SMART" id="SM00829"/>
    </source>
</evidence>
<evidence type="ECO:0000313" key="3">
    <source>
        <dbReference type="EMBL" id="CAH1708927.1"/>
    </source>
</evidence>
<organism evidence="3 4">
    <name type="scientific">Chironomus riparius</name>
    <dbReference type="NCBI Taxonomy" id="315576"/>
    <lineage>
        <taxon>Eukaryota</taxon>
        <taxon>Metazoa</taxon>
        <taxon>Ecdysozoa</taxon>
        <taxon>Arthropoda</taxon>
        <taxon>Hexapoda</taxon>
        <taxon>Insecta</taxon>
        <taxon>Pterygota</taxon>
        <taxon>Neoptera</taxon>
        <taxon>Endopterygota</taxon>
        <taxon>Diptera</taxon>
        <taxon>Nematocera</taxon>
        <taxon>Chironomoidea</taxon>
        <taxon>Chironomidae</taxon>
        <taxon>Chironominae</taxon>
        <taxon>Chironomus</taxon>
    </lineage>
</organism>
<feature type="transmembrane region" description="Helical" evidence="1">
    <location>
        <begin position="48"/>
        <end position="69"/>
    </location>
</feature>
<keyword evidence="1" id="KW-0472">Membrane</keyword>
<proteinExistence type="predicted"/>
<reference evidence="3" key="2">
    <citation type="submission" date="2022-10" db="EMBL/GenBank/DDBJ databases">
        <authorList>
            <consortium name="ENA_rothamsted_submissions"/>
            <consortium name="culmorum"/>
            <person name="King R."/>
        </authorList>
    </citation>
    <scope>NUCLEOTIDE SEQUENCE</scope>
</reference>
<dbReference type="Pfam" id="PF08240">
    <property type="entry name" value="ADH_N"/>
    <property type="match status" value="1"/>
</dbReference>
<dbReference type="SUPFAM" id="SSF50129">
    <property type="entry name" value="GroES-like"/>
    <property type="match status" value="1"/>
</dbReference>
<dbReference type="Gene3D" id="3.90.180.10">
    <property type="entry name" value="Medium-chain alcohol dehydrogenases, catalytic domain"/>
    <property type="match status" value="1"/>
</dbReference>
<keyword evidence="1" id="KW-0812">Transmembrane</keyword>
<dbReference type="SUPFAM" id="SSF51735">
    <property type="entry name" value="NAD(P)-binding Rossmann-fold domains"/>
    <property type="match status" value="1"/>
</dbReference>
<dbReference type="GO" id="GO:0005739">
    <property type="term" value="C:mitochondrion"/>
    <property type="evidence" value="ECO:0007669"/>
    <property type="project" value="TreeGrafter"/>
</dbReference>
<dbReference type="PANTHER" id="PTHR11695">
    <property type="entry name" value="ALCOHOL DEHYDROGENASE RELATED"/>
    <property type="match status" value="1"/>
</dbReference>
<name>A0A9P0IL38_9DIPT</name>
<dbReference type="Proteomes" id="UP001153620">
    <property type="component" value="Chromosome 1"/>
</dbReference>
<feature type="transmembrane region" description="Helical" evidence="1">
    <location>
        <begin position="21"/>
        <end position="42"/>
    </location>
</feature>
<dbReference type="EMBL" id="OU895877">
    <property type="protein sequence ID" value="CAH1708927.1"/>
    <property type="molecule type" value="Genomic_DNA"/>
</dbReference>
<dbReference type="SMART" id="SM00829">
    <property type="entry name" value="PKS_ER"/>
    <property type="match status" value="1"/>
</dbReference>